<dbReference type="GO" id="GO:0022857">
    <property type="term" value="F:transmembrane transporter activity"/>
    <property type="evidence" value="ECO:0007669"/>
    <property type="project" value="InterPro"/>
</dbReference>
<proteinExistence type="inferred from homology"/>
<accession>A0A4U1L7H6</accession>
<dbReference type="EMBL" id="SWKR01000001">
    <property type="protein sequence ID" value="TKD52871.1"/>
    <property type="molecule type" value="Genomic_DNA"/>
</dbReference>
<dbReference type="Pfam" id="PF25876">
    <property type="entry name" value="HH_MFP_RND"/>
    <property type="match status" value="1"/>
</dbReference>
<dbReference type="InterPro" id="IPR058624">
    <property type="entry name" value="MdtA-like_HH"/>
</dbReference>
<feature type="domain" description="Multidrug resistance protein MdtA-like barrel-sandwich hybrid" evidence="5">
    <location>
        <begin position="61"/>
        <end position="203"/>
    </location>
</feature>
<dbReference type="AlphaFoldDB" id="A0A4U1L7H6"/>
<dbReference type="InterPro" id="IPR058625">
    <property type="entry name" value="MdtA-like_BSH"/>
</dbReference>
<dbReference type="OrthoDB" id="9816569at2"/>
<dbReference type="PANTHER" id="PTHR30158:SF3">
    <property type="entry name" value="MULTIDRUG EFFLUX PUMP SUBUNIT ACRA-RELATED"/>
    <property type="match status" value="1"/>
</dbReference>
<organism evidence="8 9">
    <name type="scientific">Sphingomonas baiyangensis</name>
    <dbReference type="NCBI Taxonomy" id="2572576"/>
    <lineage>
        <taxon>Bacteria</taxon>
        <taxon>Pseudomonadati</taxon>
        <taxon>Pseudomonadota</taxon>
        <taxon>Alphaproteobacteria</taxon>
        <taxon>Sphingomonadales</taxon>
        <taxon>Sphingomonadaceae</taxon>
        <taxon>Sphingomonas</taxon>
    </lineage>
</organism>
<evidence type="ECO:0000259" key="6">
    <source>
        <dbReference type="Pfam" id="PF25944"/>
    </source>
</evidence>
<evidence type="ECO:0000256" key="1">
    <source>
        <dbReference type="ARBA" id="ARBA00004196"/>
    </source>
</evidence>
<dbReference type="InterPro" id="IPR058627">
    <property type="entry name" value="MdtA-like_C"/>
</dbReference>
<keyword evidence="9" id="KW-1185">Reference proteome</keyword>
<feature type="region of interest" description="Disordered" evidence="3">
    <location>
        <begin position="364"/>
        <end position="397"/>
    </location>
</feature>
<evidence type="ECO:0000259" key="4">
    <source>
        <dbReference type="Pfam" id="PF25876"/>
    </source>
</evidence>
<dbReference type="Gene3D" id="2.40.30.170">
    <property type="match status" value="1"/>
</dbReference>
<dbReference type="GO" id="GO:0046677">
    <property type="term" value="P:response to antibiotic"/>
    <property type="evidence" value="ECO:0007669"/>
    <property type="project" value="TreeGrafter"/>
</dbReference>
<dbReference type="PANTHER" id="PTHR30158">
    <property type="entry name" value="ACRA/E-RELATED COMPONENT OF DRUG EFFLUX TRANSPORTER"/>
    <property type="match status" value="1"/>
</dbReference>
<dbReference type="NCBIfam" id="TIGR01730">
    <property type="entry name" value="RND_mfp"/>
    <property type="match status" value="1"/>
</dbReference>
<dbReference type="Proteomes" id="UP000309138">
    <property type="component" value="Unassembled WGS sequence"/>
</dbReference>
<dbReference type="Pfam" id="PF25967">
    <property type="entry name" value="RND-MFP_C"/>
    <property type="match status" value="1"/>
</dbReference>
<dbReference type="FunFam" id="2.40.420.20:FF:000001">
    <property type="entry name" value="Efflux RND transporter periplasmic adaptor subunit"/>
    <property type="match status" value="1"/>
</dbReference>
<gene>
    <name evidence="8" type="ORF">FBR43_00495</name>
</gene>
<dbReference type="Pfam" id="PF25917">
    <property type="entry name" value="BSH_RND"/>
    <property type="match status" value="1"/>
</dbReference>
<dbReference type="Gene3D" id="2.40.420.20">
    <property type="match status" value="1"/>
</dbReference>
<evidence type="ECO:0000259" key="5">
    <source>
        <dbReference type="Pfam" id="PF25917"/>
    </source>
</evidence>
<evidence type="ECO:0000259" key="7">
    <source>
        <dbReference type="Pfam" id="PF25967"/>
    </source>
</evidence>
<dbReference type="Gene3D" id="1.10.287.470">
    <property type="entry name" value="Helix hairpin bin"/>
    <property type="match status" value="1"/>
</dbReference>
<dbReference type="InterPro" id="IPR006143">
    <property type="entry name" value="RND_pump_MFP"/>
</dbReference>
<dbReference type="GO" id="GO:0005886">
    <property type="term" value="C:plasma membrane"/>
    <property type="evidence" value="ECO:0007669"/>
    <property type="project" value="UniProtKB-SubCell"/>
</dbReference>
<evidence type="ECO:0000256" key="2">
    <source>
        <dbReference type="ARBA" id="ARBA00009477"/>
    </source>
</evidence>
<evidence type="ECO:0000313" key="8">
    <source>
        <dbReference type="EMBL" id="TKD52871.1"/>
    </source>
</evidence>
<feature type="domain" description="Multidrug resistance protein MdtA-like beta-barrel" evidence="6">
    <location>
        <begin position="207"/>
        <end position="292"/>
    </location>
</feature>
<reference evidence="8 9" key="1">
    <citation type="submission" date="2019-04" db="EMBL/GenBank/DDBJ databases">
        <authorList>
            <person name="Yang Y."/>
            <person name="Wei D."/>
        </authorList>
    </citation>
    <scope>NUCLEOTIDE SEQUENCE [LARGE SCALE GENOMIC DNA]</scope>
    <source>
        <strain evidence="8 9">L-1-4w-11</strain>
    </source>
</reference>
<dbReference type="InterPro" id="IPR058626">
    <property type="entry name" value="MdtA-like_b-barrel"/>
</dbReference>
<feature type="domain" description="Multidrug resistance protein MdtA-like alpha-helical hairpin" evidence="4">
    <location>
        <begin position="101"/>
        <end position="170"/>
    </location>
</feature>
<protein>
    <submittedName>
        <fullName evidence="8">Efflux RND transporter periplasmic adaptor subunit</fullName>
    </submittedName>
</protein>
<name>A0A4U1L7H6_9SPHN</name>
<dbReference type="Pfam" id="PF25944">
    <property type="entry name" value="Beta-barrel_RND"/>
    <property type="match status" value="1"/>
</dbReference>
<comment type="subcellular location">
    <subcellularLocation>
        <location evidence="1">Cell envelope</location>
    </subcellularLocation>
</comment>
<sequence>MRLTQASLAPLLCLLAACGGGGEDAQKKGQQGPPEAGFVVLRAEAVPLVSELAGRTAAFETSDVRPQVSGVVQARLFTEGAMVTRGQTLYRIDPSIYRAAVAEARANLANAEANLTAQQARADRFRPLAEIEAVSRQEYTDAQAAARQAAAAVQQQRALLDTAQINLRFTNVPAPITGRIGRSLVTTGALVTANQAEAMTMIQRLDPIFVDIQQSSADLLALRRALASEGVVPSSAEVRLRLEDGSDYPQVGTLQFAEAMVDPQTGAVTLRARFPNPQGLLLPGMFVRARFSQSTAPAGLLVPQAAVSRDPRGVATVFVIGPDNKAVRRNVRAERTVGDAWLVTAGVRAGDRVITEGLGRIEAGQPVRPVPAGTPRRAPAPQVKGGEGNAQAGAAAR</sequence>
<dbReference type="Gene3D" id="2.40.50.100">
    <property type="match status" value="1"/>
</dbReference>
<evidence type="ECO:0000313" key="9">
    <source>
        <dbReference type="Proteomes" id="UP000309138"/>
    </source>
</evidence>
<dbReference type="SUPFAM" id="SSF111369">
    <property type="entry name" value="HlyD-like secretion proteins"/>
    <property type="match status" value="1"/>
</dbReference>
<evidence type="ECO:0000256" key="3">
    <source>
        <dbReference type="SAM" id="MobiDB-lite"/>
    </source>
</evidence>
<comment type="caution">
    <text evidence="8">The sequence shown here is derived from an EMBL/GenBank/DDBJ whole genome shotgun (WGS) entry which is preliminary data.</text>
</comment>
<feature type="domain" description="Multidrug resistance protein MdtA-like C-terminal permuted SH3" evidence="7">
    <location>
        <begin position="300"/>
        <end position="360"/>
    </location>
</feature>
<dbReference type="PROSITE" id="PS51257">
    <property type="entry name" value="PROKAR_LIPOPROTEIN"/>
    <property type="match status" value="1"/>
</dbReference>
<comment type="similarity">
    <text evidence="2">Belongs to the membrane fusion protein (MFP) (TC 8.A.1) family.</text>
</comment>
<dbReference type="RefSeq" id="WP_136941295.1">
    <property type="nucleotide sequence ID" value="NZ_SWKR01000001.1"/>
</dbReference>